<dbReference type="Proteomes" id="UP001216150">
    <property type="component" value="Unassembled WGS sequence"/>
</dbReference>
<accession>A0AAD6DEN5</accession>
<name>A0AAD6DEN5_9EURO</name>
<organism evidence="1 2">
    <name type="scientific">Penicillium hetheringtonii</name>
    <dbReference type="NCBI Taxonomy" id="911720"/>
    <lineage>
        <taxon>Eukaryota</taxon>
        <taxon>Fungi</taxon>
        <taxon>Dikarya</taxon>
        <taxon>Ascomycota</taxon>
        <taxon>Pezizomycotina</taxon>
        <taxon>Eurotiomycetes</taxon>
        <taxon>Eurotiomycetidae</taxon>
        <taxon>Eurotiales</taxon>
        <taxon>Aspergillaceae</taxon>
        <taxon>Penicillium</taxon>
    </lineage>
</organism>
<comment type="caution">
    <text evidence="1">The sequence shown here is derived from an EMBL/GenBank/DDBJ whole genome shotgun (WGS) entry which is preliminary data.</text>
</comment>
<protein>
    <submittedName>
        <fullName evidence="1">Uncharacterized protein</fullName>
    </submittedName>
</protein>
<dbReference type="AlphaFoldDB" id="A0AAD6DEN5"/>
<evidence type="ECO:0000313" key="2">
    <source>
        <dbReference type="Proteomes" id="UP001216150"/>
    </source>
</evidence>
<dbReference type="EMBL" id="JAQJAC010000008">
    <property type="protein sequence ID" value="KAJ5575347.1"/>
    <property type="molecule type" value="Genomic_DNA"/>
</dbReference>
<evidence type="ECO:0000313" key="1">
    <source>
        <dbReference type="EMBL" id="KAJ5575347.1"/>
    </source>
</evidence>
<reference evidence="1 2" key="1">
    <citation type="journal article" date="2023" name="IMA Fungus">
        <title>Comparative genomic study of the Penicillium genus elucidates a diverse pangenome and 15 lateral gene transfer events.</title>
        <authorList>
            <person name="Petersen C."/>
            <person name="Sorensen T."/>
            <person name="Nielsen M.R."/>
            <person name="Sondergaard T.E."/>
            <person name="Sorensen J.L."/>
            <person name="Fitzpatrick D.A."/>
            <person name="Frisvad J.C."/>
            <person name="Nielsen K.L."/>
        </authorList>
    </citation>
    <scope>NUCLEOTIDE SEQUENCE [LARGE SCALE GENOMIC DNA]</scope>
    <source>
        <strain evidence="1 2">IBT 29057</strain>
    </source>
</reference>
<proteinExistence type="predicted"/>
<gene>
    <name evidence="1" type="ORF">N7450_009246</name>
</gene>
<keyword evidence="2" id="KW-1185">Reference proteome</keyword>
<sequence length="298" mass="34345">MPQENIFNDYATMNDNDINLYPDFGPNADDLINWDGLEDLFPGFLSSETTDKLTELKQLRWPSVPIVHDRTEQFFPGPSPSILKAPSLNPRSFVQRSEIIKGTQGVTSMIFHTLKSYPRMLARHKSLPPFIHPFLVSSEAGSKYMEPLHNCFSLMYMLGSGIEGSHKLFWRNVKIECDRLCQEVKNLTSASTHSDYRLEANFELKFQQFGKWEALAASQALLIYTLVRLDEGQTEFNNHDTLLLKSVSLISRLFGRDNNEWGNAQTALDPRTVWEDWLYEESKRRYLSLTQLVLTMKP</sequence>